<dbReference type="GO" id="GO:0006633">
    <property type="term" value="P:fatty acid biosynthetic process"/>
    <property type="evidence" value="ECO:0007669"/>
    <property type="project" value="UniProtKB-KW"/>
</dbReference>
<evidence type="ECO:0000256" key="4">
    <source>
        <dbReference type="ARBA" id="ARBA00022516"/>
    </source>
</evidence>
<evidence type="ECO:0000256" key="5">
    <source>
        <dbReference type="ARBA" id="ARBA00022832"/>
    </source>
</evidence>
<keyword evidence="6" id="KW-0275">Fatty acid biosynthesis</keyword>
<evidence type="ECO:0000256" key="7">
    <source>
        <dbReference type="ARBA" id="ARBA00048508"/>
    </source>
</evidence>
<dbReference type="InterPro" id="IPR002347">
    <property type="entry name" value="SDR_fam"/>
</dbReference>
<dbReference type="STRING" id="49451.A0A314KN70"/>
<evidence type="ECO:0000256" key="2">
    <source>
        <dbReference type="ARBA" id="ARBA00006484"/>
    </source>
</evidence>
<dbReference type="InterPro" id="IPR036291">
    <property type="entry name" value="NAD(P)-bd_dom_sf"/>
</dbReference>
<dbReference type="EMBL" id="MJEQ01001422">
    <property type="protein sequence ID" value="OIT30796.1"/>
    <property type="molecule type" value="Genomic_DNA"/>
</dbReference>
<dbReference type="InterPro" id="IPR050259">
    <property type="entry name" value="SDR"/>
</dbReference>
<evidence type="ECO:0000256" key="3">
    <source>
        <dbReference type="ARBA" id="ARBA00012948"/>
    </source>
</evidence>
<evidence type="ECO:0000256" key="1">
    <source>
        <dbReference type="ARBA" id="ARBA00005194"/>
    </source>
</evidence>
<keyword evidence="9" id="KW-1185">Reference proteome</keyword>
<dbReference type="SUPFAM" id="SSF51735">
    <property type="entry name" value="NAD(P)-binding Rossmann-fold domains"/>
    <property type="match status" value="1"/>
</dbReference>
<evidence type="ECO:0000256" key="6">
    <source>
        <dbReference type="ARBA" id="ARBA00023160"/>
    </source>
</evidence>
<comment type="pathway">
    <text evidence="1">Lipid metabolism; fatty acid biosynthesis.</text>
</comment>
<accession>A0A314KN70</accession>
<evidence type="ECO:0000313" key="8">
    <source>
        <dbReference type="EMBL" id="OIT30796.1"/>
    </source>
</evidence>
<dbReference type="Proteomes" id="UP000187609">
    <property type="component" value="Unassembled WGS sequence"/>
</dbReference>
<protein>
    <recommendedName>
        <fullName evidence="3">3-oxoacyl-[acyl-carrier-protein] reductase</fullName>
        <ecNumber evidence="3">1.1.1.100</ecNumber>
    </recommendedName>
</protein>
<name>A0A314KN70_NICAT</name>
<gene>
    <name evidence="8" type="primary">BKR1</name>
    <name evidence="8" type="ORF">A4A49_21052</name>
</gene>
<comment type="catalytic activity">
    <reaction evidence="7">
        <text>a (3R)-hydroxyacyl-[ACP] + NADP(+) = a 3-oxoacyl-[ACP] + NADPH + H(+)</text>
        <dbReference type="Rhea" id="RHEA:17397"/>
        <dbReference type="Rhea" id="RHEA-COMP:9916"/>
        <dbReference type="Rhea" id="RHEA-COMP:9945"/>
        <dbReference type="ChEBI" id="CHEBI:15378"/>
        <dbReference type="ChEBI" id="CHEBI:57783"/>
        <dbReference type="ChEBI" id="CHEBI:58349"/>
        <dbReference type="ChEBI" id="CHEBI:78776"/>
        <dbReference type="ChEBI" id="CHEBI:78827"/>
        <dbReference type="EC" id="1.1.1.100"/>
    </reaction>
</comment>
<dbReference type="PANTHER" id="PTHR42879:SF2">
    <property type="entry name" value="3-OXOACYL-[ACYL-CARRIER-PROTEIN] REDUCTASE FABG"/>
    <property type="match status" value="1"/>
</dbReference>
<dbReference type="EC" id="1.1.1.100" evidence="3"/>
<dbReference type="Pfam" id="PF00106">
    <property type="entry name" value="adh_short"/>
    <property type="match status" value="1"/>
</dbReference>
<comment type="caution">
    <text evidence="8">The sequence shown here is derived from an EMBL/GenBank/DDBJ whole genome shotgun (WGS) entry which is preliminary data.</text>
</comment>
<dbReference type="PRINTS" id="PR00081">
    <property type="entry name" value="GDHRDH"/>
</dbReference>
<dbReference type="SMR" id="A0A314KN70"/>
<comment type="similarity">
    <text evidence="2">Belongs to the short-chain dehydrogenases/reductases (SDR) family.</text>
</comment>
<keyword evidence="4" id="KW-0444">Lipid biosynthesis</keyword>
<dbReference type="AlphaFoldDB" id="A0A314KN70"/>
<proteinExistence type="inferred from homology"/>
<keyword evidence="6" id="KW-0443">Lipid metabolism</keyword>
<sequence length="197" mass="22225">MKGKRRPYDASLRKRVSHSRTSWRRVQRVGTSEIGCQFLSSRTHSWRWVYRKKQHTPPVEGPVVIVTEASRGIGKSIALALGNPGCKVLVNYAISSKDAEEVSKEVVGQWGTVDILINNAGVTRDTLLMRMNQSQWQEVIEFSMTGVFLCTQAAAKIMMKKKKISVADIIVSDSVICYIAESNLFNQFEPVFFIQIE</sequence>
<organism evidence="8 9">
    <name type="scientific">Nicotiana attenuata</name>
    <name type="common">Coyote tobacco</name>
    <dbReference type="NCBI Taxonomy" id="49451"/>
    <lineage>
        <taxon>Eukaryota</taxon>
        <taxon>Viridiplantae</taxon>
        <taxon>Streptophyta</taxon>
        <taxon>Embryophyta</taxon>
        <taxon>Tracheophyta</taxon>
        <taxon>Spermatophyta</taxon>
        <taxon>Magnoliopsida</taxon>
        <taxon>eudicotyledons</taxon>
        <taxon>Gunneridae</taxon>
        <taxon>Pentapetalae</taxon>
        <taxon>asterids</taxon>
        <taxon>lamiids</taxon>
        <taxon>Solanales</taxon>
        <taxon>Solanaceae</taxon>
        <taxon>Nicotianoideae</taxon>
        <taxon>Nicotianeae</taxon>
        <taxon>Nicotiana</taxon>
    </lineage>
</organism>
<evidence type="ECO:0000313" key="9">
    <source>
        <dbReference type="Proteomes" id="UP000187609"/>
    </source>
</evidence>
<dbReference type="GO" id="GO:0004316">
    <property type="term" value="F:3-oxoacyl-[acyl-carrier-protein] reductase (NADPH) activity"/>
    <property type="evidence" value="ECO:0007669"/>
    <property type="project" value="UniProtKB-EC"/>
</dbReference>
<reference evidence="8" key="1">
    <citation type="submission" date="2016-11" db="EMBL/GenBank/DDBJ databases">
        <title>The genome of Nicotiana attenuata.</title>
        <authorList>
            <person name="Xu S."/>
            <person name="Brockmoeller T."/>
            <person name="Gaquerel E."/>
            <person name="Navarro A."/>
            <person name="Kuhl H."/>
            <person name="Gase K."/>
            <person name="Ling Z."/>
            <person name="Zhou W."/>
            <person name="Kreitzer C."/>
            <person name="Stanke M."/>
            <person name="Tang H."/>
            <person name="Lyons E."/>
            <person name="Pandey P."/>
            <person name="Pandey S.P."/>
            <person name="Timmermann B."/>
            <person name="Baldwin I.T."/>
        </authorList>
    </citation>
    <scope>NUCLEOTIDE SEQUENCE [LARGE SCALE GENOMIC DNA]</scope>
    <source>
        <strain evidence="8">UT</strain>
    </source>
</reference>
<dbReference type="Gramene" id="OIT30796">
    <property type="protein sequence ID" value="OIT30796"/>
    <property type="gene ID" value="A4A49_21052"/>
</dbReference>
<dbReference type="PANTHER" id="PTHR42879">
    <property type="entry name" value="3-OXOACYL-(ACYL-CARRIER-PROTEIN) REDUCTASE"/>
    <property type="match status" value="1"/>
</dbReference>
<dbReference type="Gene3D" id="3.40.50.720">
    <property type="entry name" value="NAD(P)-binding Rossmann-like Domain"/>
    <property type="match status" value="1"/>
</dbReference>
<keyword evidence="5" id="KW-0276">Fatty acid metabolism</keyword>